<protein>
    <submittedName>
        <fullName evidence="1">Uncharacterized protein</fullName>
    </submittedName>
</protein>
<dbReference type="EMBL" id="REGN01002531">
    <property type="protein sequence ID" value="RNA27528.1"/>
    <property type="molecule type" value="Genomic_DNA"/>
</dbReference>
<proteinExistence type="predicted"/>
<gene>
    <name evidence="1" type="ORF">BpHYR1_046661</name>
</gene>
<reference evidence="1 2" key="1">
    <citation type="journal article" date="2018" name="Sci. Rep.">
        <title>Genomic signatures of local adaptation to the degree of environmental predictability in rotifers.</title>
        <authorList>
            <person name="Franch-Gras L."/>
            <person name="Hahn C."/>
            <person name="Garcia-Roger E.M."/>
            <person name="Carmona M.J."/>
            <person name="Serra M."/>
            <person name="Gomez A."/>
        </authorList>
    </citation>
    <scope>NUCLEOTIDE SEQUENCE [LARGE SCALE GENOMIC DNA]</scope>
    <source>
        <strain evidence="1">HYR1</strain>
    </source>
</reference>
<evidence type="ECO:0000313" key="1">
    <source>
        <dbReference type="EMBL" id="RNA27528.1"/>
    </source>
</evidence>
<evidence type="ECO:0000313" key="2">
    <source>
        <dbReference type="Proteomes" id="UP000276133"/>
    </source>
</evidence>
<name>A0A3M7RVZ5_BRAPC</name>
<sequence>MWAMVTYVCTNTQDSEFIPRKVLQGYTAELFKIVLGAGREATKIFFGPFCGRPVCTQSAVLRPFSWPATSRSSEQRLNFFFQKKSPSPDFKILNTEEEIDAKIETKYEQILIYG</sequence>
<comment type="caution">
    <text evidence="1">The sequence shown here is derived from an EMBL/GenBank/DDBJ whole genome shotgun (WGS) entry which is preliminary data.</text>
</comment>
<organism evidence="1 2">
    <name type="scientific">Brachionus plicatilis</name>
    <name type="common">Marine rotifer</name>
    <name type="synonym">Brachionus muelleri</name>
    <dbReference type="NCBI Taxonomy" id="10195"/>
    <lineage>
        <taxon>Eukaryota</taxon>
        <taxon>Metazoa</taxon>
        <taxon>Spiralia</taxon>
        <taxon>Gnathifera</taxon>
        <taxon>Rotifera</taxon>
        <taxon>Eurotatoria</taxon>
        <taxon>Monogononta</taxon>
        <taxon>Pseudotrocha</taxon>
        <taxon>Ploima</taxon>
        <taxon>Brachionidae</taxon>
        <taxon>Brachionus</taxon>
    </lineage>
</organism>
<dbReference type="AlphaFoldDB" id="A0A3M7RVZ5"/>
<accession>A0A3M7RVZ5</accession>
<dbReference type="Proteomes" id="UP000276133">
    <property type="component" value="Unassembled WGS sequence"/>
</dbReference>
<keyword evidence="2" id="KW-1185">Reference proteome</keyword>